<feature type="region of interest" description="Disordered" evidence="1">
    <location>
        <begin position="23"/>
        <end position="89"/>
    </location>
</feature>
<dbReference type="Gene3D" id="1.20.1280.50">
    <property type="match status" value="1"/>
</dbReference>
<organism evidence="3 4">
    <name type="scientific">Amblyomma americanum</name>
    <name type="common">Lone star tick</name>
    <dbReference type="NCBI Taxonomy" id="6943"/>
    <lineage>
        <taxon>Eukaryota</taxon>
        <taxon>Metazoa</taxon>
        <taxon>Ecdysozoa</taxon>
        <taxon>Arthropoda</taxon>
        <taxon>Chelicerata</taxon>
        <taxon>Arachnida</taxon>
        <taxon>Acari</taxon>
        <taxon>Parasitiformes</taxon>
        <taxon>Ixodida</taxon>
        <taxon>Ixodoidea</taxon>
        <taxon>Ixodidae</taxon>
        <taxon>Amblyomminae</taxon>
        <taxon>Amblyomma</taxon>
    </lineage>
</organism>
<feature type="domain" description="F-box" evidence="2">
    <location>
        <begin position="157"/>
        <end position="210"/>
    </location>
</feature>
<dbReference type="Proteomes" id="UP001321473">
    <property type="component" value="Unassembled WGS sequence"/>
</dbReference>
<sequence>MSKGGGKRSLRLDFVDCQVRSSSAEGAAPLVDPSHVRRSSVDPNRGLYPRGRSRRRNVTAAPPVFQAASSLLPRTNSASHPSAGKSSPQANKITSYFVCGSKRPRSPPAEDRCEPDTHRIRAAAAAEAWHSDSSSSSDSSVVITAEFGLLPAVRGEEEWFSLLPIELLERILSHVSLQDLLLSCSHVCTRWYAVIRSPHFLVQRKRYYRYKSGRCSDATAEVQALCIAHCMHSVETCLPGLISYTFPGALDQRSGWPSTTRTACALWWSPSVPGCLPTRFLGPWITAAAGHQRRGLPVPFGGHRDANEPYCASSSLPALTEQRAWLPTRTFPGALDHRSGWPSTTRTAFRQQCTQRAGRLSDSVYRYRYMASFGESTWGLQEMLERHPKCDIVMEVLQGAFGDSLWPVKVGSAFL</sequence>
<feature type="compositionally biased region" description="Polar residues" evidence="1">
    <location>
        <begin position="67"/>
        <end position="89"/>
    </location>
</feature>
<reference evidence="3 4" key="1">
    <citation type="journal article" date="2023" name="Arcadia Sci">
        <title>De novo assembly of a long-read Amblyomma americanum tick genome.</title>
        <authorList>
            <person name="Chou S."/>
            <person name="Poskanzer K.E."/>
            <person name="Rollins M."/>
            <person name="Thuy-Boun P.S."/>
        </authorList>
    </citation>
    <scope>NUCLEOTIDE SEQUENCE [LARGE SCALE GENOMIC DNA]</scope>
    <source>
        <strain evidence="3">F_SG_1</strain>
        <tissue evidence="3">Salivary glands</tissue>
    </source>
</reference>
<evidence type="ECO:0000313" key="4">
    <source>
        <dbReference type="Proteomes" id="UP001321473"/>
    </source>
</evidence>
<dbReference type="EMBL" id="JARKHS020019777">
    <property type="protein sequence ID" value="KAK8771411.1"/>
    <property type="molecule type" value="Genomic_DNA"/>
</dbReference>
<dbReference type="AlphaFoldDB" id="A0AAQ4E9H1"/>
<gene>
    <name evidence="3" type="ORF">V5799_025345</name>
</gene>
<dbReference type="Pfam" id="PF00646">
    <property type="entry name" value="F-box"/>
    <property type="match status" value="1"/>
</dbReference>
<name>A0AAQ4E9H1_AMBAM</name>
<protein>
    <recommendedName>
        <fullName evidence="2">F-box domain-containing protein</fullName>
    </recommendedName>
</protein>
<evidence type="ECO:0000256" key="1">
    <source>
        <dbReference type="SAM" id="MobiDB-lite"/>
    </source>
</evidence>
<dbReference type="InterPro" id="IPR036047">
    <property type="entry name" value="F-box-like_dom_sf"/>
</dbReference>
<keyword evidence="4" id="KW-1185">Reference proteome</keyword>
<proteinExistence type="predicted"/>
<evidence type="ECO:0000313" key="3">
    <source>
        <dbReference type="EMBL" id="KAK8771411.1"/>
    </source>
</evidence>
<dbReference type="SMART" id="SM00256">
    <property type="entry name" value="FBOX"/>
    <property type="match status" value="1"/>
</dbReference>
<dbReference type="PROSITE" id="PS50181">
    <property type="entry name" value="FBOX"/>
    <property type="match status" value="1"/>
</dbReference>
<dbReference type="InterPro" id="IPR001810">
    <property type="entry name" value="F-box_dom"/>
</dbReference>
<comment type="caution">
    <text evidence="3">The sequence shown here is derived from an EMBL/GenBank/DDBJ whole genome shotgun (WGS) entry which is preliminary data.</text>
</comment>
<dbReference type="SUPFAM" id="SSF81383">
    <property type="entry name" value="F-box domain"/>
    <property type="match status" value="1"/>
</dbReference>
<accession>A0AAQ4E9H1</accession>
<evidence type="ECO:0000259" key="2">
    <source>
        <dbReference type="PROSITE" id="PS50181"/>
    </source>
</evidence>